<dbReference type="GO" id="GO:0046513">
    <property type="term" value="P:ceramide biosynthetic process"/>
    <property type="evidence" value="ECO:0007669"/>
    <property type="project" value="InterPro"/>
</dbReference>
<comment type="subcellular location">
    <subcellularLocation>
        <location evidence="1">Membrane</location>
        <topology evidence="1">Multi-pass membrane protein</topology>
    </subcellularLocation>
</comment>
<sequence length="490" mass="54877">MSSASSTAAVGGGTVPMARKSPPNGSTSRASLQPPNGAPRRPRGLRRKTPQPEPVSQPLTMASIAQYMVEHQISLSAIPIAILLTLHFSSPVDSNIHRWTSKFWTPSYYNPQTGLYGKGLDDAYLVFFWVVMLTMLRACLVDYVAKPWARSQGISKKGCMRFSEQLWSMLYYTISFSIGIKLLADTKYFFNWTELWVGWPLREMTGSLKWYYLVQSASWIHQIYVLHVEERRKDHYQMFAHHIITCTLVYCSYIYYMTRVGHVILCLFDFGDILLPAAKILKYLKFSTACDAAFGLFLLSWVYTRHYLFVSVILSAQKDPLELIPAGCFEPGASSPVPIDDSSLTAWSMFTNPQPTICFTKAILMGFVTLLWGLQALTCMWFYLIMRVAVKVVTGMGAEDNRSDDEVEEEIDEVSVDVDILNGDLKLPHDVYAEASGSAVNGSAAARRRRELVNGTPLRDVFNAGMAGQSQFMAAQKLAESKIGCGGDDR</sequence>
<protein>
    <recommendedName>
        <fullName evidence="9">TLC domain-containing protein</fullName>
    </recommendedName>
</protein>
<dbReference type="RefSeq" id="XP_067490143.1">
    <property type="nucleotide sequence ID" value="XM_067635745.1"/>
</dbReference>
<evidence type="ECO:0000256" key="8">
    <source>
        <dbReference type="SAM" id="Phobius"/>
    </source>
</evidence>
<dbReference type="PANTHER" id="PTHR12560">
    <property type="entry name" value="LONGEVITY ASSURANCE FACTOR 1 LAG1"/>
    <property type="match status" value="1"/>
</dbReference>
<keyword evidence="5 6" id="KW-0472">Membrane</keyword>
<keyword evidence="4 8" id="KW-1133">Transmembrane helix</keyword>
<evidence type="ECO:0000313" key="11">
    <source>
        <dbReference type="Proteomes" id="UP000283090"/>
    </source>
</evidence>
<dbReference type="AlphaFoldDB" id="A0A437A0H0"/>
<evidence type="ECO:0000256" key="2">
    <source>
        <dbReference type="ARBA" id="ARBA00009808"/>
    </source>
</evidence>
<accession>A0A437A0H0</accession>
<dbReference type="VEuPathDB" id="FungiDB:DFL_006340"/>
<feature type="region of interest" description="Disordered" evidence="7">
    <location>
        <begin position="1"/>
        <end position="56"/>
    </location>
</feature>
<feature type="transmembrane region" description="Helical" evidence="8">
    <location>
        <begin position="123"/>
        <end position="145"/>
    </location>
</feature>
<evidence type="ECO:0000256" key="7">
    <source>
        <dbReference type="SAM" id="MobiDB-lite"/>
    </source>
</evidence>
<reference evidence="10 11" key="1">
    <citation type="submission" date="2019-01" db="EMBL/GenBank/DDBJ databases">
        <title>Intercellular communication is required for trap formation in the nematode-trapping fungus Duddingtonia flagrans.</title>
        <authorList>
            <person name="Youssar L."/>
            <person name="Wernet V."/>
            <person name="Hensel N."/>
            <person name="Hildebrandt H.-G."/>
            <person name="Fischer R."/>
        </authorList>
    </citation>
    <scope>NUCLEOTIDE SEQUENCE [LARGE SCALE GENOMIC DNA]</scope>
    <source>
        <strain evidence="10 11">CBS H-5679</strain>
    </source>
</reference>
<feature type="compositionally biased region" description="Basic residues" evidence="7">
    <location>
        <begin position="40"/>
        <end position="49"/>
    </location>
</feature>
<feature type="compositionally biased region" description="Polar residues" evidence="7">
    <location>
        <begin position="23"/>
        <end position="34"/>
    </location>
</feature>
<dbReference type="PANTHER" id="PTHR12560:SF0">
    <property type="entry name" value="LD18904P"/>
    <property type="match status" value="1"/>
</dbReference>
<evidence type="ECO:0000256" key="6">
    <source>
        <dbReference type="PROSITE-ProRule" id="PRU00205"/>
    </source>
</evidence>
<dbReference type="STRING" id="97331.A0A437A0H0"/>
<comment type="caution">
    <text evidence="10">The sequence shown here is derived from an EMBL/GenBank/DDBJ whole genome shotgun (WGS) entry which is preliminary data.</text>
</comment>
<proteinExistence type="inferred from homology"/>
<evidence type="ECO:0000256" key="5">
    <source>
        <dbReference type="ARBA" id="ARBA00023136"/>
    </source>
</evidence>
<dbReference type="EMBL" id="SAEB01000007">
    <property type="protein sequence ID" value="RVD84599.1"/>
    <property type="molecule type" value="Genomic_DNA"/>
</dbReference>
<dbReference type="Pfam" id="PF03798">
    <property type="entry name" value="TRAM_LAG1_CLN8"/>
    <property type="match status" value="1"/>
</dbReference>
<gene>
    <name evidence="10" type="ORF">DFL_006340</name>
</gene>
<keyword evidence="11" id="KW-1185">Reference proteome</keyword>
<dbReference type="SMART" id="SM00724">
    <property type="entry name" value="TLC"/>
    <property type="match status" value="1"/>
</dbReference>
<dbReference type="GO" id="GO:0016020">
    <property type="term" value="C:membrane"/>
    <property type="evidence" value="ECO:0007669"/>
    <property type="project" value="UniProtKB-SubCell"/>
</dbReference>
<dbReference type="InterPro" id="IPR016439">
    <property type="entry name" value="Lag1/Lac1-like"/>
</dbReference>
<keyword evidence="3 6" id="KW-0812">Transmembrane</keyword>
<evidence type="ECO:0000256" key="3">
    <source>
        <dbReference type="ARBA" id="ARBA00022692"/>
    </source>
</evidence>
<evidence type="ECO:0000259" key="9">
    <source>
        <dbReference type="PROSITE" id="PS50922"/>
    </source>
</evidence>
<evidence type="ECO:0000313" key="10">
    <source>
        <dbReference type="EMBL" id="RVD84599.1"/>
    </source>
</evidence>
<dbReference type="InterPro" id="IPR006634">
    <property type="entry name" value="TLC-dom"/>
</dbReference>
<comment type="similarity">
    <text evidence="2">Belongs to the sphingosine N-acyltransferase family.</text>
</comment>
<feature type="transmembrane region" description="Helical" evidence="8">
    <location>
        <begin position="362"/>
        <end position="386"/>
    </location>
</feature>
<feature type="domain" description="TLC" evidence="9">
    <location>
        <begin position="157"/>
        <end position="394"/>
    </location>
</feature>
<feature type="transmembrane region" description="Helical" evidence="8">
    <location>
        <begin position="293"/>
        <end position="314"/>
    </location>
</feature>
<organism evidence="10 11">
    <name type="scientific">Arthrobotrys flagrans</name>
    <name type="common">Nematode-trapping fungus</name>
    <name type="synonym">Trichothecium flagrans</name>
    <dbReference type="NCBI Taxonomy" id="97331"/>
    <lineage>
        <taxon>Eukaryota</taxon>
        <taxon>Fungi</taxon>
        <taxon>Dikarya</taxon>
        <taxon>Ascomycota</taxon>
        <taxon>Pezizomycotina</taxon>
        <taxon>Orbiliomycetes</taxon>
        <taxon>Orbiliales</taxon>
        <taxon>Orbiliaceae</taxon>
        <taxon>Arthrobotrys</taxon>
    </lineage>
</organism>
<dbReference type="GeneID" id="93588651"/>
<dbReference type="PROSITE" id="PS50922">
    <property type="entry name" value="TLC"/>
    <property type="match status" value="1"/>
</dbReference>
<evidence type="ECO:0000256" key="1">
    <source>
        <dbReference type="ARBA" id="ARBA00004141"/>
    </source>
</evidence>
<dbReference type="Proteomes" id="UP000283090">
    <property type="component" value="Unassembled WGS sequence"/>
</dbReference>
<dbReference type="OrthoDB" id="537032at2759"/>
<feature type="transmembrane region" description="Helical" evidence="8">
    <location>
        <begin position="166"/>
        <end position="190"/>
    </location>
</feature>
<dbReference type="GO" id="GO:0050291">
    <property type="term" value="F:sphingosine N-acyltransferase activity"/>
    <property type="evidence" value="ECO:0007669"/>
    <property type="project" value="InterPro"/>
</dbReference>
<evidence type="ECO:0000256" key="4">
    <source>
        <dbReference type="ARBA" id="ARBA00022989"/>
    </source>
</evidence>
<feature type="transmembrane region" description="Helical" evidence="8">
    <location>
        <begin position="73"/>
        <end position="90"/>
    </location>
</feature>
<feature type="transmembrane region" description="Helical" evidence="8">
    <location>
        <begin position="239"/>
        <end position="256"/>
    </location>
</feature>
<name>A0A437A0H0_ARTFL</name>